<dbReference type="KEGG" id="sfiy:F0344_12360"/>
<evidence type="ECO:0000256" key="1">
    <source>
        <dbReference type="SAM" id="Coils"/>
    </source>
</evidence>
<dbReference type="RefSeq" id="WP_185298834.1">
    <property type="nucleotide sequence ID" value="NZ_CP045702.1"/>
</dbReference>
<gene>
    <name evidence="2" type="ORF">F0344_12360</name>
</gene>
<evidence type="ECO:0000313" key="3">
    <source>
        <dbReference type="Proteomes" id="UP000515307"/>
    </source>
</evidence>
<feature type="coiled-coil region" evidence="1">
    <location>
        <begin position="158"/>
        <end position="185"/>
    </location>
</feature>
<reference evidence="3" key="1">
    <citation type="submission" date="2019-10" db="EMBL/GenBank/DDBJ databases">
        <title>Antimicrobial potential of Antarctic Bacteria.</title>
        <authorList>
            <person name="Benaud N."/>
            <person name="Edwards R.J."/>
            <person name="Ferrari B.C."/>
        </authorList>
    </citation>
    <scope>NUCLEOTIDE SEQUENCE [LARGE SCALE GENOMIC DNA]</scope>
    <source>
        <strain evidence="3">NBSH44</strain>
    </source>
</reference>
<keyword evidence="3" id="KW-1185">Reference proteome</keyword>
<evidence type="ECO:0000313" key="2">
    <source>
        <dbReference type="EMBL" id="QNE75302.1"/>
    </source>
</evidence>
<dbReference type="Proteomes" id="UP000515307">
    <property type="component" value="Chromosome"/>
</dbReference>
<organism evidence="2 3">
    <name type="scientific">Streptomyces finlayi</name>
    <dbReference type="NCBI Taxonomy" id="67296"/>
    <lineage>
        <taxon>Bacteria</taxon>
        <taxon>Bacillati</taxon>
        <taxon>Actinomycetota</taxon>
        <taxon>Actinomycetes</taxon>
        <taxon>Kitasatosporales</taxon>
        <taxon>Streptomycetaceae</taxon>
        <taxon>Streptomyces</taxon>
    </lineage>
</organism>
<keyword evidence="1" id="KW-0175">Coiled coil</keyword>
<protein>
    <submittedName>
        <fullName evidence="2">Uncharacterized protein</fullName>
    </submittedName>
</protein>
<sequence>MTDDQRETYEYEIADGKVYIQIRQAERKTYTQYNGRSSSPAEEIQGRVWISTDPQFEGDTNLGFVKVRGRKYAIEHVVKRLRDGEGRLSLSEKRLTMHWSTESSYRGGYRNDQGGRVKYEAKAYGVLGEIEREALNRFEADHPDWQLVSARYLFENERDRALSKARSLREEAAKEEHRARQWEARIPAPLAV</sequence>
<dbReference type="EMBL" id="CP045702">
    <property type="protein sequence ID" value="QNE75302.1"/>
    <property type="molecule type" value="Genomic_DNA"/>
</dbReference>
<name>A0A7G7BIY7_9ACTN</name>
<dbReference type="AlphaFoldDB" id="A0A7G7BIY7"/>
<accession>A0A7G7BIY7</accession>
<proteinExistence type="predicted"/>